<dbReference type="RefSeq" id="WP_084859116.1">
    <property type="nucleotide sequence ID" value="NZ_CP061724.1"/>
</dbReference>
<keyword evidence="1" id="KW-1133">Transmembrane helix</keyword>
<dbReference type="AlphaFoldDB" id="A0A1X0ZMZ8"/>
<dbReference type="Proteomes" id="UP000193675">
    <property type="component" value="Unassembled WGS sequence"/>
</dbReference>
<accession>A0A1X0ZMZ8</accession>
<feature type="transmembrane region" description="Helical" evidence="1">
    <location>
        <begin position="109"/>
        <end position="130"/>
    </location>
</feature>
<organism evidence="2 4">
    <name type="scientific">Pseudomonas putida</name>
    <name type="common">Arthrobacter siderocapsulatus</name>
    <dbReference type="NCBI Taxonomy" id="303"/>
    <lineage>
        <taxon>Bacteria</taxon>
        <taxon>Pseudomonadati</taxon>
        <taxon>Pseudomonadota</taxon>
        <taxon>Gammaproteobacteria</taxon>
        <taxon>Pseudomonadales</taxon>
        <taxon>Pseudomonadaceae</taxon>
        <taxon>Pseudomonas</taxon>
    </lineage>
</organism>
<evidence type="ECO:0000313" key="2">
    <source>
        <dbReference type="EMBL" id="ORL58701.1"/>
    </source>
</evidence>
<reference evidence="3 5" key="2">
    <citation type="submission" date="2020-09" db="EMBL/GenBank/DDBJ databases">
        <title>Co-existence of a novel multidrug-resistance efflux pump with carbapenem resistance gene blaVIM-2 in one megaplasmid in Pseudomonas putida.</title>
        <authorList>
            <person name="Peng K."/>
            <person name="Li R."/>
        </authorList>
    </citation>
    <scope>NUCLEOTIDE SEQUENCE [LARGE SCALE GENOMIC DNA]</scope>
    <source>
        <strain evidence="3 5">ZXPA-20</strain>
        <plasmid evidence="3 5">pZXPA-20-602k</plasmid>
    </source>
</reference>
<sequence length="142" mass="15238">MTTDHMHTPASSLISGILTYAVIFLGLALTLGTMVPSSISGYLSHCWILVAVMAGNTWRRTLIAAFARPFIGVIGMGVGISISAAYFILAKMLFGLMDLVQGFSNSTQASIVLGAVAIVWASHNIAHLFAKRLFVKELAHWT</sequence>
<geneLocation type="plasmid" evidence="3 5">
    <name>pZXPA-20-602k</name>
</geneLocation>
<evidence type="ECO:0000313" key="3">
    <source>
        <dbReference type="EMBL" id="QOD01387.1"/>
    </source>
</evidence>
<feature type="transmembrane region" description="Helical" evidence="1">
    <location>
        <begin position="70"/>
        <end position="89"/>
    </location>
</feature>
<dbReference type="EMBL" id="CP061724">
    <property type="protein sequence ID" value="QOD01387.1"/>
    <property type="molecule type" value="Genomic_DNA"/>
</dbReference>
<keyword evidence="3" id="KW-0614">Plasmid</keyword>
<reference evidence="2 4" key="1">
    <citation type="submission" date="2017-04" db="EMBL/GenBank/DDBJ databases">
        <title>Presence of VIM-2 positive Pseudomonas species in chickens and their surrounding environment.</title>
        <authorList>
            <person name="Zhang R."/>
        </authorList>
    </citation>
    <scope>NUCLEOTIDE SEQUENCE [LARGE SCALE GENOMIC DNA]</scope>
    <source>
        <strain evidence="2 4">DZ-C18</strain>
    </source>
</reference>
<proteinExistence type="predicted"/>
<keyword evidence="1" id="KW-0472">Membrane</keyword>
<evidence type="ECO:0000313" key="4">
    <source>
        <dbReference type="Proteomes" id="UP000193675"/>
    </source>
</evidence>
<dbReference type="Proteomes" id="UP000516786">
    <property type="component" value="Plasmid pZXPA-20-602k"/>
</dbReference>
<protein>
    <submittedName>
        <fullName evidence="2">Uncharacterized protein</fullName>
    </submittedName>
</protein>
<feature type="transmembrane region" description="Helical" evidence="1">
    <location>
        <begin position="12"/>
        <end position="33"/>
    </location>
</feature>
<evidence type="ECO:0000256" key="1">
    <source>
        <dbReference type="SAM" id="Phobius"/>
    </source>
</evidence>
<keyword evidence="1" id="KW-0812">Transmembrane</keyword>
<dbReference type="EMBL" id="NBWC01000049">
    <property type="protein sequence ID" value="ORL58701.1"/>
    <property type="molecule type" value="Genomic_DNA"/>
</dbReference>
<feature type="transmembrane region" description="Helical" evidence="1">
    <location>
        <begin position="39"/>
        <end position="58"/>
    </location>
</feature>
<gene>
    <name evidence="2" type="ORF">B7H17_24530</name>
    <name evidence="3" type="ORF">ID616_32885</name>
</gene>
<evidence type="ECO:0000313" key="5">
    <source>
        <dbReference type="Proteomes" id="UP000516786"/>
    </source>
</evidence>
<name>A0A1X0ZMZ8_PSEPU</name>